<dbReference type="GO" id="GO:0016787">
    <property type="term" value="F:hydrolase activity"/>
    <property type="evidence" value="ECO:0007669"/>
    <property type="project" value="UniProtKB-KW"/>
</dbReference>
<dbReference type="Pfam" id="PF03629">
    <property type="entry name" value="SASA"/>
    <property type="match status" value="1"/>
</dbReference>
<dbReference type="Gene3D" id="3.40.50.1110">
    <property type="entry name" value="SGNH hydrolase"/>
    <property type="match status" value="1"/>
</dbReference>
<dbReference type="InterPro" id="IPR005181">
    <property type="entry name" value="SASA"/>
</dbReference>
<name>A0A7G9RZ83_9FIRM</name>
<dbReference type="InterPro" id="IPR036514">
    <property type="entry name" value="SGNH_hydro_sf"/>
</dbReference>
<evidence type="ECO:0000313" key="3">
    <source>
        <dbReference type="EMBL" id="QNN60908.1"/>
    </source>
</evidence>
<protein>
    <submittedName>
        <fullName evidence="3">Sialate O-acetylesterase</fullName>
    </submittedName>
</protein>
<dbReference type="KEGG" id="eio:H9L01_00595"/>
<evidence type="ECO:0000259" key="2">
    <source>
        <dbReference type="Pfam" id="PF03629"/>
    </source>
</evidence>
<keyword evidence="1" id="KW-0378">Hydrolase</keyword>
<dbReference type="SUPFAM" id="SSF52266">
    <property type="entry name" value="SGNH hydrolase"/>
    <property type="match status" value="1"/>
</dbReference>
<evidence type="ECO:0000256" key="1">
    <source>
        <dbReference type="ARBA" id="ARBA00022801"/>
    </source>
</evidence>
<dbReference type="RefSeq" id="WP_187534028.1">
    <property type="nucleotide sequence ID" value="NZ_CBCSHU010000009.1"/>
</dbReference>
<dbReference type="Proteomes" id="UP000515928">
    <property type="component" value="Chromosome"/>
</dbReference>
<dbReference type="AlphaFoldDB" id="A0A7G9RZ83"/>
<dbReference type="EMBL" id="CP060715">
    <property type="protein sequence ID" value="QNN60908.1"/>
    <property type="molecule type" value="Genomic_DNA"/>
</dbReference>
<evidence type="ECO:0000313" key="4">
    <source>
        <dbReference type="Proteomes" id="UP000515928"/>
    </source>
</evidence>
<feature type="domain" description="Sialate O-acetylesterase" evidence="2">
    <location>
        <begin position="5"/>
        <end position="225"/>
    </location>
</feature>
<dbReference type="InterPro" id="IPR052940">
    <property type="entry name" value="Carb_Esterase_6"/>
</dbReference>
<proteinExistence type="predicted"/>
<dbReference type="PANTHER" id="PTHR31988">
    <property type="entry name" value="ESTERASE, PUTATIVE (DUF303)-RELATED"/>
    <property type="match status" value="1"/>
</dbReference>
<accession>A0A7G9RZ83</accession>
<dbReference type="PANTHER" id="PTHR31988:SF19">
    <property type="entry name" value="9-O-ACETYL-N-ACETYLNEURAMINIC ACID DEACETYLASE-RELATED"/>
    <property type="match status" value="1"/>
</dbReference>
<gene>
    <name evidence="3" type="ORF">H9L01_00595</name>
</gene>
<sequence length="283" mass="31556">MKKSILIVGQSNMAGRGFINQVPEITDERIYMWRNTRWQMMNEPINFDRHVAGIGPSASFAAAWLLDHPEDEIAIIPCAEGGSTISEWQSDQPLFTNAITQTKVALENTELVAILWHQGESDSHSDLYTNYEKKLIDVLESFRSQLNLPNIPIVIGTLSDELGKAGFGMSCTQSEKINDIIEKVGNSIPYVGLASAEGLSLNPDGIHLDSVSQRVFGIRYYQAYTKLMNYSKSLASEAAILEDIYSKMPTQAEKMNKLNTQFALGKISIDTYMESYQSINQGE</sequence>
<reference evidence="3 4" key="1">
    <citation type="submission" date="2020-08" db="EMBL/GenBank/DDBJ databases">
        <title>Genome sequence of Erysipelothrix inopinata DSM 15511T.</title>
        <authorList>
            <person name="Hyun D.-W."/>
            <person name="Bae J.-W."/>
        </authorList>
    </citation>
    <scope>NUCLEOTIDE SEQUENCE [LARGE SCALE GENOMIC DNA]</scope>
    <source>
        <strain evidence="3 4">DSM 15511</strain>
    </source>
</reference>
<keyword evidence="4" id="KW-1185">Reference proteome</keyword>
<organism evidence="3 4">
    <name type="scientific">Erysipelothrix inopinata</name>
    <dbReference type="NCBI Taxonomy" id="225084"/>
    <lineage>
        <taxon>Bacteria</taxon>
        <taxon>Bacillati</taxon>
        <taxon>Bacillota</taxon>
        <taxon>Erysipelotrichia</taxon>
        <taxon>Erysipelotrichales</taxon>
        <taxon>Erysipelotrichaceae</taxon>
        <taxon>Erysipelothrix</taxon>
    </lineage>
</organism>